<dbReference type="SMART" id="SM00028">
    <property type="entry name" value="TPR"/>
    <property type="match status" value="3"/>
</dbReference>
<dbReference type="PANTHER" id="PTHR22767:SF2">
    <property type="entry name" value="N(ALPHA)-ACETYLTRANSFERASE 15_16, ISOFORM A"/>
    <property type="match status" value="1"/>
</dbReference>
<reference evidence="5 6" key="2">
    <citation type="journal article" date="2014" name="J. Gen. Appl. Microbiol.">
        <title>The early diverging ascomycetous budding yeast Saitoella complicata has three histone deacetylases belonging to the Clr6, Hos2, and Rpd3 lineages.</title>
        <authorList>
            <person name="Nishida H."/>
            <person name="Matsumoto T."/>
            <person name="Kondo S."/>
            <person name="Hamamoto M."/>
            <person name="Yoshikawa H."/>
        </authorList>
    </citation>
    <scope>NUCLEOTIDE SEQUENCE [LARGE SCALE GENOMIC DNA]</scope>
    <source>
        <strain evidence="5 6">NRRL Y-17804</strain>
    </source>
</reference>
<keyword evidence="2 3" id="KW-0802">TPR repeat</keyword>
<evidence type="ECO:0000256" key="4">
    <source>
        <dbReference type="SAM" id="MobiDB-lite"/>
    </source>
</evidence>
<dbReference type="PROSITE" id="PS50005">
    <property type="entry name" value="TPR"/>
    <property type="match status" value="1"/>
</dbReference>
<reference evidence="5 6" key="3">
    <citation type="journal article" date="2015" name="Genome Announc.">
        <title>Draft Genome Sequence of the Archiascomycetous Yeast Saitoella complicata.</title>
        <authorList>
            <person name="Yamauchi K."/>
            <person name="Kondo S."/>
            <person name="Hamamoto M."/>
            <person name="Takahashi Y."/>
            <person name="Ogura Y."/>
            <person name="Hayashi T."/>
            <person name="Nishida H."/>
        </authorList>
    </citation>
    <scope>NUCLEOTIDE SEQUENCE [LARGE SCALE GENOMIC DNA]</scope>
    <source>
        <strain evidence="5 6">NRRL Y-17804</strain>
    </source>
</reference>
<dbReference type="Gene3D" id="1.25.40.1040">
    <property type="match status" value="1"/>
</dbReference>
<comment type="caution">
    <text evidence="5">The sequence shown here is derived from an EMBL/GenBank/DDBJ whole genome shotgun (WGS) entry which is preliminary data.</text>
</comment>
<feature type="repeat" description="TPR" evidence="3">
    <location>
        <begin position="111"/>
        <end position="144"/>
    </location>
</feature>
<dbReference type="InterPro" id="IPR011990">
    <property type="entry name" value="TPR-like_helical_dom_sf"/>
</dbReference>
<dbReference type="Proteomes" id="UP000033140">
    <property type="component" value="Unassembled WGS sequence"/>
</dbReference>
<organism evidence="5 6">
    <name type="scientific">Saitoella complicata (strain BCRC 22490 / CBS 7301 / JCM 7358 / NBRC 10748 / NRRL Y-17804)</name>
    <dbReference type="NCBI Taxonomy" id="698492"/>
    <lineage>
        <taxon>Eukaryota</taxon>
        <taxon>Fungi</taxon>
        <taxon>Dikarya</taxon>
        <taxon>Ascomycota</taxon>
        <taxon>Taphrinomycotina</taxon>
        <taxon>Taphrinomycotina incertae sedis</taxon>
        <taxon>Saitoella</taxon>
    </lineage>
</organism>
<evidence type="ECO:0000256" key="1">
    <source>
        <dbReference type="ARBA" id="ARBA00022737"/>
    </source>
</evidence>
<dbReference type="GO" id="GO:0031415">
    <property type="term" value="C:NatA complex"/>
    <property type="evidence" value="ECO:0007669"/>
    <property type="project" value="TreeGrafter"/>
</dbReference>
<dbReference type="OMA" id="HTAINYD"/>
<evidence type="ECO:0000313" key="6">
    <source>
        <dbReference type="Proteomes" id="UP000033140"/>
    </source>
</evidence>
<dbReference type="Pfam" id="PF13181">
    <property type="entry name" value="TPR_8"/>
    <property type="match status" value="1"/>
</dbReference>
<dbReference type="InterPro" id="IPR021183">
    <property type="entry name" value="NatA_aux_su"/>
</dbReference>
<evidence type="ECO:0000256" key="2">
    <source>
        <dbReference type="ARBA" id="ARBA00022803"/>
    </source>
</evidence>
<proteinExistence type="predicted"/>
<reference evidence="5 6" key="1">
    <citation type="journal article" date="2011" name="J. Gen. Appl. Microbiol.">
        <title>Draft genome sequencing of the enigmatic yeast Saitoella complicata.</title>
        <authorList>
            <person name="Nishida H."/>
            <person name="Hamamoto M."/>
            <person name="Sugiyama J."/>
        </authorList>
    </citation>
    <scope>NUCLEOTIDE SEQUENCE [LARGE SCALE GENOMIC DNA]</scope>
    <source>
        <strain evidence="5 6">NRRL Y-17804</strain>
    </source>
</reference>
<dbReference type="SUPFAM" id="SSF48452">
    <property type="entry name" value="TPR-like"/>
    <property type="match status" value="2"/>
</dbReference>
<dbReference type="AlphaFoldDB" id="A0A0E9NMM3"/>
<gene>
    <name evidence="5" type="ORF">G7K_5205-t1</name>
</gene>
<dbReference type="Pfam" id="PF12569">
    <property type="entry name" value="NatA_aux_su"/>
    <property type="match status" value="1"/>
</dbReference>
<accession>A0A0E9NMM3</accession>
<keyword evidence="6" id="KW-1185">Reference proteome</keyword>
<dbReference type="STRING" id="698492.A0A0E9NMM3"/>
<keyword evidence="1" id="KW-0677">Repeat</keyword>
<dbReference type="EMBL" id="BACD03000041">
    <property type="protein sequence ID" value="GAO51094.1"/>
    <property type="molecule type" value="Genomic_DNA"/>
</dbReference>
<feature type="region of interest" description="Disordered" evidence="4">
    <location>
        <begin position="657"/>
        <end position="679"/>
    </location>
</feature>
<evidence type="ECO:0000313" key="5">
    <source>
        <dbReference type="EMBL" id="GAO51094.1"/>
    </source>
</evidence>
<dbReference type="PANTHER" id="PTHR22767">
    <property type="entry name" value="N-TERMINAL ACETYLTRANSFERASE-RELATED"/>
    <property type="match status" value="1"/>
</dbReference>
<dbReference type="Gene3D" id="1.25.40.1010">
    <property type="match status" value="1"/>
</dbReference>
<dbReference type="PIRSF" id="PIRSF000422">
    <property type="entry name" value="N-terminal-AcTrfase-A_aux_su"/>
    <property type="match status" value="1"/>
</dbReference>
<evidence type="ECO:0000256" key="3">
    <source>
        <dbReference type="PROSITE-ProRule" id="PRU00339"/>
    </source>
</evidence>
<protein>
    <submittedName>
        <fullName evidence="5">Uncharacterized protein</fullName>
    </submittedName>
</protein>
<dbReference type="InterPro" id="IPR019734">
    <property type="entry name" value="TPR_rpt"/>
</dbReference>
<sequence length="860" mass="97540">MTTETPKCWKISKRPRLREQSQLGNMSTKPNPNRALTHSQSLLFRETLQHYEHKRYRQALKCIDTILRRSPNHGETLAMKGLCLNALDPVNRKEEAYELVRKGVRCDLTSHVVWHVFGLLWRSDKNYEEASKCYTQALRFDPDNHQILRDQALLLSQLRKWNEVIPIRTKILEQNLGLKSSWLALAVATYMKGDYNATLKTLDSFLTSIKEEPEAGDYEHSELLLFRARVCAQSGDVEGALEWLGQKEAEGRIVDYLSATELRAEWLESLGGNEEAAAIYTSLVDRNPDHKSYNTSLTRTLGMDDSDTAALLRHYDALSTKYPRADLPRRRPLEFLSADHVEWRARLEAYTKRMLEKGVPSAFAQLKPLCSDPAKRKIVGEMLEAFLEKEGEEEVPTTVLWTMYVLAQFWDYCGQHKKALGVLEKAIEHTPTLPELYLMKAKVLKHLGAPYAASEASEAARALDLQDRFVNVKSVRYLLRAGRWDEALNTVSLFTKNDVPGGPIGDLHDMQALWYLAHDARSNISHARYGVGMKRWRQVEGVLGVWADDEFDFHGYCARKGTVWDYVGLLGWEDGMRGSTGVYGEACRGLVEVACLLSERPEGRVGLSKEVLMDWEGMGEAERGKAVKKAKKRVLERVKKAEKAAVVLSEKDGEKKEEAKVVDDEGEKKKVDDDPRGDKLMLSETPLEDVEKYLKGLEIYCPRDVRTWVAVFEWCSRQQVWVRAVEALRKAVEIDQHNERVQECLVKWRHADVAETDPALETILPDSTDLASFIESSFPGTSAGLLAAAQSYHLISSTDKAFETLLKIVEVDGVKAGDLVKGYELVRTWGGDVEGYVRKAEERGWDMVEAWKKTENGVDA</sequence>
<name>A0A0E9NMM3_SAICN</name>